<dbReference type="AlphaFoldDB" id="A0A147EXA6"/>
<dbReference type="EMBL" id="LDRT01000061">
    <property type="protein sequence ID" value="KTR94165.1"/>
    <property type="molecule type" value="Genomic_DNA"/>
</dbReference>
<gene>
    <name evidence="2" type="ORF">NS220_10030</name>
</gene>
<accession>A0A147EXA6</accession>
<dbReference type="PATRIC" id="fig|2033.6.peg.3141"/>
<protein>
    <submittedName>
        <fullName evidence="2">Uncharacterized protein</fullName>
    </submittedName>
</protein>
<sequence>MNDLVTRTYAQAVFALDGLAEGAESAFGNGSRRDRVVWVVVAIAIAVIAAVGLLTAWWLACRAIGKYPTFSVPAWGKAGSYRAWCN</sequence>
<comment type="caution">
    <text evidence="2">The sequence shown here is derived from an EMBL/GenBank/DDBJ whole genome shotgun (WGS) entry which is preliminary data.</text>
</comment>
<name>A0A147EXA6_MICTE</name>
<evidence type="ECO:0000256" key="1">
    <source>
        <dbReference type="SAM" id="Phobius"/>
    </source>
</evidence>
<keyword evidence="1" id="KW-0812">Transmembrane</keyword>
<proteinExistence type="predicted"/>
<evidence type="ECO:0000313" key="3">
    <source>
        <dbReference type="Proteomes" id="UP000075025"/>
    </source>
</evidence>
<evidence type="ECO:0000313" key="2">
    <source>
        <dbReference type="EMBL" id="KTR94165.1"/>
    </source>
</evidence>
<keyword evidence="1" id="KW-1133">Transmembrane helix</keyword>
<reference evidence="2 3" key="1">
    <citation type="journal article" date="2016" name="Front. Microbiol.">
        <title>Genomic Resource of Rice Seed Associated Bacteria.</title>
        <authorList>
            <person name="Midha S."/>
            <person name="Bansal K."/>
            <person name="Sharma S."/>
            <person name="Kumar N."/>
            <person name="Patil P.P."/>
            <person name="Chaudhry V."/>
            <person name="Patil P.B."/>
        </authorList>
    </citation>
    <scope>NUCLEOTIDE SEQUENCE [LARGE SCALE GENOMIC DNA]</scope>
    <source>
        <strain evidence="2 3">NS220</strain>
    </source>
</reference>
<dbReference type="Proteomes" id="UP000075025">
    <property type="component" value="Unassembled WGS sequence"/>
</dbReference>
<keyword evidence="1" id="KW-0472">Membrane</keyword>
<dbReference type="RefSeq" id="WP_058623929.1">
    <property type="nucleotide sequence ID" value="NZ_LDRT01000061.1"/>
</dbReference>
<organism evidence="2 3">
    <name type="scientific">Microbacterium testaceum</name>
    <name type="common">Aureobacterium testaceum</name>
    <name type="synonym">Brevibacterium testaceum</name>
    <dbReference type="NCBI Taxonomy" id="2033"/>
    <lineage>
        <taxon>Bacteria</taxon>
        <taxon>Bacillati</taxon>
        <taxon>Actinomycetota</taxon>
        <taxon>Actinomycetes</taxon>
        <taxon>Micrococcales</taxon>
        <taxon>Microbacteriaceae</taxon>
        <taxon>Microbacterium</taxon>
    </lineage>
</organism>
<feature type="transmembrane region" description="Helical" evidence="1">
    <location>
        <begin position="36"/>
        <end position="60"/>
    </location>
</feature>